<dbReference type="InterPro" id="IPR036665">
    <property type="entry name" value="PTS_IIA_glucitol/sorbitol_sf"/>
</dbReference>
<name>A0ABV7DFT6_9HYPH</name>
<dbReference type="RefSeq" id="WP_257313298.1">
    <property type="nucleotide sequence ID" value="NZ_JANFDG010000004.1"/>
</dbReference>
<protein>
    <submittedName>
        <fullName evidence="2">PTS glucitol/sorbitol transporter subunit IIA</fullName>
    </submittedName>
</protein>
<dbReference type="Proteomes" id="UP001595377">
    <property type="component" value="Unassembled WGS sequence"/>
</dbReference>
<sequence>MTVHLKTRITAVGPEVAELAEGGVLILFSDGAPPELSEVSVLHKPDAGPAEEAPAVGTAIAIGAVGTTITAVGDTAWKKVLDLGHVVINFNDAATAERPGEICAGAVDIDALKAALAVGGTITIGA</sequence>
<evidence type="ECO:0000313" key="3">
    <source>
        <dbReference type="Proteomes" id="UP001595377"/>
    </source>
</evidence>
<evidence type="ECO:0000256" key="1">
    <source>
        <dbReference type="PROSITE-ProRule" id="PRU00420"/>
    </source>
</evidence>
<dbReference type="PROSITE" id="PS51097">
    <property type="entry name" value="PTS_EIIA_TYPE_5"/>
    <property type="match status" value="1"/>
</dbReference>
<gene>
    <name evidence="2" type="ORF">ACFOHH_11850</name>
</gene>
<dbReference type="Pfam" id="PF03829">
    <property type="entry name" value="PTSIIA_gutA"/>
    <property type="match status" value="1"/>
</dbReference>
<dbReference type="PANTHER" id="PTHR40398:SF1">
    <property type="entry name" value="PTS SYSTEM GLUCITOL_SORBITOL-SPECIFIC EIIA COMPONENT"/>
    <property type="match status" value="1"/>
</dbReference>
<accession>A0ABV7DFT6</accession>
<comment type="caution">
    <text evidence="2">The sequence shown here is derived from an EMBL/GenBank/DDBJ whole genome shotgun (WGS) entry which is preliminary data.</text>
</comment>
<feature type="modified residue" description="Phosphohistidine; by HPr" evidence="1">
    <location>
        <position position="43"/>
    </location>
</feature>
<evidence type="ECO:0000313" key="2">
    <source>
        <dbReference type="EMBL" id="MFC3073797.1"/>
    </source>
</evidence>
<proteinExistence type="predicted"/>
<dbReference type="EMBL" id="JBHRSP010000017">
    <property type="protein sequence ID" value="MFC3073797.1"/>
    <property type="molecule type" value="Genomic_DNA"/>
</dbReference>
<organism evidence="2 3">
    <name type="scientific">Shinella pollutisoli</name>
    <dbReference type="NCBI Taxonomy" id="2250594"/>
    <lineage>
        <taxon>Bacteria</taxon>
        <taxon>Pseudomonadati</taxon>
        <taxon>Pseudomonadota</taxon>
        <taxon>Alphaproteobacteria</taxon>
        <taxon>Hyphomicrobiales</taxon>
        <taxon>Rhizobiaceae</taxon>
        <taxon>Shinella</taxon>
    </lineage>
</organism>
<dbReference type="SUPFAM" id="SSF141530">
    <property type="entry name" value="PTSIIA/GutA-like"/>
    <property type="match status" value="1"/>
</dbReference>
<dbReference type="InterPro" id="IPR004716">
    <property type="entry name" value="PTS_IIA_glucitol/sorbitol-sp"/>
</dbReference>
<reference evidence="3" key="1">
    <citation type="journal article" date="2019" name="Int. J. Syst. Evol. Microbiol.">
        <title>The Global Catalogue of Microorganisms (GCM) 10K type strain sequencing project: providing services to taxonomists for standard genome sequencing and annotation.</title>
        <authorList>
            <consortium name="The Broad Institute Genomics Platform"/>
            <consortium name="The Broad Institute Genome Sequencing Center for Infectious Disease"/>
            <person name="Wu L."/>
            <person name="Ma J."/>
        </authorList>
    </citation>
    <scope>NUCLEOTIDE SEQUENCE [LARGE SCALE GENOMIC DNA]</scope>
    <source>
        <strain evidence="3">KCTC 52677</strain>
    </source>
</reference>
<keyword evidence="3" id="KW-1185">Reference proteome</keyword>
<dbReference type="Gene3D" id="2.40.33.40">
    <property type="entry name" value="Phosphotransferase system, glucitol/sorbitol-specific IIA component"/>
    <property type="match status" value="1"/>
</dbReference>
<dbReference type="PANTHER" id="PTHR40398">
    <property type="entry name" value="PTS SYSTEM GLUCITOL/SORBITOL-SPECIFIC EIIA COMPONENT"/>
    <property type="match status" value="1"/>
</dbReference>